<evidence type="ECO:0000313" key="2">
    <source>
        <dbReference type="Ensembl" id="ENSOTSP00005154137.1"/>
    </source>
</evidence>
<accession>A0AAZ3SM00</accession>
<dbReference type="PANTHER" id="PTHR10845:SF43">
    <property type="entry name" value="REGULATOR OF G-PROTEIN SIGNALING 2"/>
    <property type="match status" value="1"/>
</dbReference>
<gene>
    <name evidence="2" type="primary">LOC112227171</name>
</gene>
<reference evidence="2" key="2">
    <citation type="submission" date="2025-08" db="UniProtKB">
        <authorList>
            <consortium name="Ensembl"/>
        </authorList>
    </citation>
    <scope>IDENTIFICATION</scope>
</reference>
<name>A0AAZ3SM00_ONCTS</name>
<dbReference type="PRINTS" id="PR01301">
    <property type="entry name" value="RGSPROTEIN"/>
</dbReference>
<keyword evidence="3" id="KW-1185">Reference proteome</keyword>
<dbReference type="InterPro" id="IPR016137">
    <property type="entry name" value="RGS"/>
</dbReference>
<protein>
    <submittedName>
        <fullName evidence="2">Regulator of G protein signaling 2</fullName>
    </submittedName>
</protein>
<reference evidence="3" key="1">
    <citation type="journal article" date="2018" name="PLoS ONE">
        <title>Chinook salmon (Oncorhynchus tshawytscha) genome and transcriptome.</title>
        <authorList>
            <person name="Christensen K.A."/>
            <person name="Leong J.S."/>
            <person name="Sakhrani D."/>
            <person name="Biagi C.A."/>
            <person name="Minkley D.R."/>
            <person name="Withler R.E."/>
            <person name="Rondeau E.B."/>
            <person name="Koop B.F."/>
            <person name="Devlin R.H."/>
        </authorList>
    </citation>
    <scope>NUCLEOTIDE SEQUENCE [LARGE SCALE GENOMIC DNA]</scope>
</reference>
<organism evidence="2 3">
    <name type="scientific">Oncorhynchus tshawytscha</name>
    <name type="common">Chinook salmon</name>
    <name type="synonym">Salmo tshawytscha</name>
    <dbReference type="NCBI Taxonomy" id="74940"/>
    <lineage>
        <taxon>Eukaryota</taxon>
        <taxon>Metazoa</taxon>
        <taxon>Chordata</taxon>
        <taxon>Craniata</taxon>
        <taxon>Vertebrata</taxon>
        <taxon>Euteleostomi</taxon>
        <taxon>Actinopterygii</taxon>
        <taxon>Neopterygii</taxon>
        <taxon>Teleostei</taxon>
        <taxon>Protacanthopterygii</taxon>
        <taxon>Salmoniformes</taxon>
        <taxon>Salmonidae</taxon>
        <taxon>Salmoninae</taxon>
        <taxon>Oncorhynchus</taxon>
    </lineage>
</organism>
<dbReference type="InterPro" id="IPR044926">
    <property type="entry name" value="RGS_subdomain_2"/>
</dbReference>
<dbReference type="GeneTree" id="ENSGT00940000157937"/>
<reference evidence="2" key="3">
    <citation type="submission" date="2025-09" db="UniProtKB">
        <authorList>
            <consortium name="Ensembl"/>
        </authorList>
    </citation>
    <scope>IDENTIFICATION</scope>
</reference>
<dbReference type="Proteomes" id="UP000694402">
    <property type="component" value="Unassembled WGS sequence"/>
</dbReference>
<dbReference type="PANTHER" id="PTHR10845">
    <property type="entry name" value="REGULATOR OF G PROTEIN SIGNALING"/>
    <property type="match status" value="1"/>
</dbReference>
<dbReference type="PROSITE" id="PS50132">
    <property type="entry name" value="RGS"/>
    <property type="match status" value="1"/>
</dbReference>
<dbReference type="FunFam" id="1.10.167.10:FF:000001">
    <property type="entry name" value="Putative regulator of g-protein signaling 12"/>
    <property type="match status" value="1"/>
</dbReference>
<evidence type="ECO:0000259" key="1">
    <source>
        <dbReference type="PROSITE" id="PS50132"/>
    </source>
</evidence>
<dbReference type="SMART" id="SM00315">
    <property type="entry name" value="RGS"/>
    <property type="match status" value="1"/>
</dbReference>
<dbReference type="Gene3D" id="1.10.167.10">
    <property type="entry name" value="Regulator of G-protein Signalling 4, domain 2"/>
    <property type="match status" value="1"/>
</dbReference>
<dbReference type="Ensembl" id="ENSOTST00005180061.1">
    <property type="protein sequence ID" value="ENSOTSP00005154137.1"/>
    <property type="gene ID" value="ENSOTSG00005042843.2"/>
</dbReference>
<dbReference type="InterPro" id="IPR036305">
    <property type="entry name" value="RGS_sf"/>
</dbReference>
<feature type="domain" description="RGS" evidence="1">
    <location>
        <begin position="81"/>
        <end position="187"/>
    </location>
</feature>
<dbReference type="AlphaFoldDB" id="A0AAZ3SM00"/>
<sequence>RIQRASLRIGSGNSTNRIERVICTQYLAIEHNNYKKWIFAVRRPQKTLTRPKGFCINPGNRDSTTSSIVPHLIQGKNCTGGQVAFRVFLKSEFCEENLEFWLACEEFKSITSPEKLAWKATSIYEEFIQSDSPMEVNVDYHTRDTIAHSLHKPTPSCFDGAQRKVCSLMENDAYPRFIQSDYYKDLCAGSRGFRKT</sequence>
<dbReference type="SUPFAM" id="SSF48097">
    <property type="entry name" value="Regulator of G-protein signaling, RGS"/>
    <property type="match status" value="1"/>
</dbReference>
<proteinExistence type="predicted"/>
<evidence type="ECO:0000313" key="3">
    <source>
        <dbReference type="Proteomes" id="UP000694402"/>
    </source>
</evidence>
<dbReference type="Pfam" id="PF00615">
    <property type="entry name" value="RGS"/>
    <property type="match status" value="1"/>
</dbReference>